<feature type="compositionally biased region" description="Polar residues" evidence="1">
    <location>
        <begin position="244"/>
        <end position="273"/>
    </location>
</feature>
<dbReference type="Proteomes" id="UP001583193">
    <property type="component" value="Unassembled WGS sequence"/>
</dbReference>
<proteinExistence type="predicted"/>
<dbReference type="EMBL" id="JAVDPF010000015">
    <property type="protein sequence ID" value="KAL1876719.1"/>
    <property type="molecule type" value="Genomic_DNA"/>
</dbReference>
<evidence type="ECO:0000256" key="1">
    <source>
        <dbReference type="SAM" id="MobiDB-lite"/>
    </source>
</evidence>
<feature type="compositionally biased region" description="Polar residues" evidence="1">
    <location>
        <begin position="77"/>
        <end position="86"/>
    </location>
</feature>
<name>A0ABR3XM03_9EURO</name>
<evidence type="ECO:0000313" key="2">
    <source>
        <dbReference type="EMBL" id="KAL1876719.1"/>
    </source>
</evidence>
<evidence type="ECO:0000313" key="3">
    <source>
        <dbReference type="Proteomes" id="UP001583193"/>
    </source>
</evidence>
<organism evidence="2 3">
    <name type="scientific">Paecilomyces lecythidis</name>
    <dbReference type="NCBI Taxonomy" id="3004212"/>
    <lineage>
        <taxon>Eukaryota</taxon>
        <taxon>Fungi</taxon>
        <taxon>Dikarya</taxon>
        <taxon>Ascomycota</taxon>
        <taxon>Pezizomycotina</taxon>
        <taxon>Eurotiomycetes</taxon>
        <taxon>Eurotiomycetidae</taxon>
        <taxon>Eurotiales</taxon>
        <taxon>Thermoascaceae</taxon>
        <taxon>Paecilomyces</taxon>
    </lineage>
</organism>
<feature type="region of interest" description="Disordered" evidence="1">
    <location>
        <begin position="65"/>
        <end position="86"/>
    </location>
</feature>
<reference evidence="2 3" key="1">
    <citation type="journal article" date="2024" name="IMA Fungus">
        <title>IMA Genome - F19 : A genome assembly and annotation guide to empower mycologists, including annotated draft genome sequences of Ceratocystis pirilliformis, Diaporthe australafricana, Fusarium ophioides, Paecilomyces lecythidis, and Sporothrix stenoceras.</title>
        <authorList>
            <person name="Aylward J."/>
            <person name="Wilson A.M."/>
            <person name="Visagie C.M."/>
            <person name="Spraker J."/>
            <person name="Barnes I."/>
            <person name="Buitendag C."/>
            <person name="Ceriani C."/>
            <person name="Del Mar Angel L."/>
            <person name="du Plessis D."/>
            <person name="Fuchs T."/>
            <person name="Gasser K."/>
            <person name="Kramer D."/>
            <person name="Li W."/>
            <person name="Munsamy K."/>
            <person name="Piso A."/>
            <person name="Price J.L."/>
            <person name="Sonnekus B."/>
            <person name="Thomas C."/>
            <person name="van der Nest A."/>
            <person name="van Dijk A."/>
            <person name="van Heerden A."/>
            <person name="van Vuuren N."/>
            <person name="Yilmaz N."/>
            <person name="Duong T.A."/>
            <person name="van der Merwe N.A."/>
            <person name="Wingfield M.J."/>
            <person name="Wingfield B.D."/>
        </authorList>
    </citation>
    <scope>NUCLEOTIDE SEQUENCE [LARGE SCALE GENOMIC DNA]</scope>
    <source>
        <strain evidence="2 3">CMW 18167</strain>
    </source>
</reference>
<sequence length="313" mass="35667">MDLIDGSEFASLTPPLKLKDELRLREYVEDKLKDSEVIDDVFRIGREDDRFTMIMAAVRQRLTEAKRVQGKKRTRPRQNNTDGQSVSGISGLRTLVFRFDNDISVAEYGLCLLRDLVHDNTIRARNNMISEGDLDYAKFLERVRVTVALKPGHYKVTYRIDDGSMLISDETSWKAAIRTSEPGACVFYLESVPGRQSTRSKRQRLEETQCQLIISPPHEQPSQNKGTNSTGSGNERCDFEQHQSKSPRLTRNTNSFPVEITNTPDRNVRSSQLAKLKEPEYECSDEPYDAMSDTGNSHDATLKVPKEEVTDTW</sequence>
<comment type="caution">
    <text evidence="2">The sequence shown here is derived from an EMBL/GenBank/DDBJ whole genome shotgun (WGS) entry which is preliminary data.</text>
</comment>
<keyword evidence="3" id="KW-1185">Reference proteome</keyword>
<feature type="region of interest" description="Disordered" evidence="1">
    <location>
        <begin position="212"/>
        <end position="313"/>
    </location>
</feature>
<protein>
    <submittedName>
        <fullName evidence="2">Uncharacterized protein</fullName>
    </submittedName>
</protein>
<gene>
    <name evidence="2" type="ORF">Plec18167_005127</name>
</gene>
<feature type="compositionally biased region" description="Polar residues" evidence="1">
    <location>
        <begin position="220"/>
        <end position="233"/>
    </location>
</feature>
<feature type="compositionally biased region" description="Basic and acidic residues" evidence="1">
    <location>
        <begin position="300"/>
        <end position="313"/>
    </location>
</feature>
<accession>A0ABR3XM03</accession>